<accession>A0A8S5LH00</accession>
<reference evidence="2" key="1">
    <citation type="journal article" date="2021" name="Proc. Natl. Acad. Sci. U.S.A.">
        <title>A Catalog of Tens of Thousands of Viruses from Human Metagenomes Reveals Hidden Associations with Chronic Diseases.</title>
        <authorList>
            <person name="Tisza M.J."/>
            <person name="Buck C.B."/>
        </authorList>
    </citation>
    <scope>NUCLEOTIDE SEQUENCE</scope>
    <source>
        <strain evidence="2">CtxZP4</strain>
    </source>
</reference>
<protein>
    <recommendedName>
        <fullName evidence="1">Putative phage ssDNA-binding domain-containing protein</fullName>
    </recommendedName>
</protein>
<dbReference type="Pfam" id="PF24083">
    <property type="entry name" value="Phage_ssDNA_bind"/>
    <property type="match status" value="1"/>
</dbReference>
<evidence type="ECO:0000259" key="1">
    <source>
        <dbReference type="Pfam" id="PF24083"/>
    </source>
</evidence>
<feature type="domain" description="Putative phage ssDNA-binding" evidence="1">
    <location>
        <begin position="6"/>
        <end position="148"/>
    </location>
</feature>
<name>A0A8S5LH00_9CAUD</name>
<proteinExistence type="predicted"/>
<organism evidence="2">
    <name type="scientific">Siphoviridae sp. ctxZP4</name>
    <dbReference type="NCBI Taxonomy" id="2823611"/>
    <lineage>
        <taxon>Viruses</taxon>
        <taxon>Duplodnaviria</taxon>
        <taxon>Heunggongvirae</taxon>
        <taxon>Uroviricota</taxon>
        <taxon>Caudoviricetes</taxon>
    </lineage>
</organism>
<sequence length="156" mass="17649">MAVNTYTIKNARLLFRNFAGEKDRFGNTARTFCVILPDDAVDDFRTEGFNIKTLKPRDDTEEPLPYIKVKVNFGGRPPKIVSIIGRTRTLLNEQTVGALDFADLERADIALRPYHGRTQAGVEFCSAYLDKGFFTIVEDELEAMYAEDADTEEVPF</sequence>
<evidence type="ECO:0000313" key="2">
    <source>
        <dbReference type="EMBL" id="DAD69316.1"/>
    </source>
</evidence>
<dbReference type="EMBL" id="BK014718">
    <property type="protein sequence ID" value="DAD69316.1"/>
    <property type="molecule type" value="Genomic_DNA"/>
</dbReference>
<dbReference type="InterPro" id="IPR057581">
    <property type="entry name" value="Phage_ssDNA_bind"/>
</dbReference>